<accession>A0A1L3GT31</accession>
<evidence type="ECO:0000256" key="1">
    <source>
        <dbReference type="ARBA" id="ARBA00001966"/>
    </source>
</evidence>
<evidence type="ECO:0000256" key="3">
    <source>
        <dbReference type="ARBA" id="ARBA00022723"/>
    </source>
</evidence>
<evidence type="ECO:0000256" key="2">
    <source>
        <dbReference type="ARBA" id="ARBA00022691"/>
    </source>
</evidence>
<dbReference type="InterPro" id="IPR025288">
    <property type="entry name" value="DUF4080"/>
</dbReference>
<dbReference type="GO" id="GO:0005829">
    <property type="term" value="C:cytosol"/>
    <property type="evidence" value="ECO:0007669"/>
    <property type="project" value="TreeGrafter"/>
</dbReference>
<feature type="domain" description="B12-binding" evidence="6">
    <location>
        <begin position="1"/>
        <end position="134"/>
    </location>
</feature>
<dbReference type="InterPro" id="IPR051198">
    <property type="entry name" value="BchE-like"/>
</dbReference>
<keyword evidence="2" id="KW-0949">S-adenosyl-L-methionine</keyword>
<dbReference type="GO" id="GO:0051539">
    <property type="term" value="F:4 iron, 4 sulfur cluster binding"/>
    <property type="evidence" value="ECO:0007669"/>
    <property type="project" value="UniProtKB-KW"/>
</dbReference>
<evidence type="ECO:0000259" key="6">
    <source>
        <dbReference type="PROSITE" id="PS51332"/>
    </source>
</evidence>
<keyword evidence="5" id="KW-0411">Iron-sulfur</keyword>
<dbReference type="SFLD" id="SFLDG01123">
    <property type="entry name" value="methyltransferase_(Class_B)"/>
    <property type="match status" value="1"/>
</dbReference>
<dbReference type="Proteomes" id="UP000182517">
    <property type="component" value="Chromosome"/>
</dbReference>
<dbReference type="SMART" id="SM00729">
    <property type="entry name" value="Elp3"/>
    <property type="match status" value="1"/>
</dbReference>
<dbReference type="Pfam" id="PF02310">
    <property type="entry name" value="B12-binding"/>
    <property type="match status" value="1"/>
</dbReference>
<dbReference type="InterPro" id="IPR023404">
    <property type="entry name" value="rSAM_horseshoe"/>
</dbReference>
<dbReference type="SFLD" id="SFLDG01082">
    <property type="entry name" value="B12-binding_domain_containing"/>
    <property type="match status" value="1"/>
</dbReference>
<evidence type="ECO:0000259" key="7">
    <source>
        <dbReference type="PROSITE" id="PS51918"/>
    </source>
</evidence>
<dbReference type="AlphaFoldDB" id="A0A1L3GT31"/>
<reference evidence="8 9" key="1">
    <citation type="journal article" date="2017" name="Genome Announc.">
        <title>Complete Genome Sequences of Two Acetylene-Fermenting Pelobacter acetylenicus Strains.</title>
        <authorList>
            <person name="Sutton J.M."/>
            <person name="Baesman S.M."/>
            <person name="Fierst J.L."/>
            <person name="Poret-Peterson A.T."/>
            <person name="Oremland R.S."/>
            <person name="Dunlap D.S."/>
            <person name="Akob D.M."/>
        </authorList>
    </citation>
    <scope>NUCLEOTIDE SEQUENCE [LARGE SCALE GENOMIC DNA]</scope>
    <source>
        <strain evidence="8 9">SFB93</strain>
    </source>
</reference>
<dbReference type="Gene3D" id="3.40.50.280">
    <property type="entry name" value="Cobalamin-binding domain"/>
    <property type="match status" value="1"/>
</dbReference>
<dbReference type="EMBL" id="CP015519">
    <property type="protein sequence ID" value="APG29114.1"/>
    <property type="molecule type" value="Genomic_DNA"/>
</dbReference>
<keyword evidence="9" id="KW-1185">Reference proteome</keyword>
<gene>
    <name evidence="8" type="ORF">A7E78_11495</name>
</gene>
<dbReference type="GO" id="GO:0046872">
    <property type="term" value="F:metal ion binding"/>
    <property type="evidence" value="ECO:0007669"/>
    <property type="project" value="UniProtKB-KW"/>
</dbReference>
<keyword evidence="3" id="KW-0479">Metal-binding</keyword>
<dbReference type="OrthoDB" id="9762608at2"/>
<dbReference type="PANTHER" id="PTHR43409">
    <property type="entry name" value="ANAEROBIC MAGNESIUM-PROTOPORPHYRIN IX MONOMETHYL ESTER CYCLASE-RELATED"/>
    <property type="match status" value="1"/>
</dbReference>
<evidence type="ECO:0000256" key="5">
    <source>
        <dbReference type="ARBA" id="ARBA00023014"/>
    </source>
</evidence>
<evidence type="ECO:0000256" key="4">
    <source>
        <dbReference type="ARBA" id="ARBA00023004"/>
    </source>
</evidence>
<dbReference type="Gene3D" id="3.80.30.20">
    <property type="entry name" value="tm_1862 like domain"/>
    <property type="match status" value="1"/>
</dbReference>
<dbReference type="Pfam" id="PF04055">
    <property type="entry name" value="Radical_SAM"/>
    <property type="match status" value="1"/>
</dbReference>
<dbReference type="KEGG" id="pef:A7E78_11495"/>
<dbReference type="STRING" id="1842532.A7E78_11495"/>
<dbReference type="InterPro" id="IPR006158">
    <property type="entry name" value="Cobalamin-bd"/>
</dbReference>
<dbReference type="PROSITE" id="PS51332">
    <property type="entry name" value="B12_BINDING"/>
    <property type="match status" value="1"/>
</dbReference>
<comment type="cofactor">
    <cofactor evidence="1">
        <name>[4Fe-4S] cluster</name>
        <dbReference type="ChEBI" id="CHEBI:49883"/>
    </cofactor>
</comment>
<dbReference type="GO" id="GO:0031419">
    <property type="term" value="F:cobalamin binding"/>
    <property type="evidence" value="ECO:0007669"/>
    <property type="project" value="InterPro"/>
</dbReference>
<dbReference type="GO" id="GO:0003824">
    <property type="term" value="F:catalytic activity"/>
    <property type="evidence" value="ECO:0007669"/>
    <property type="project" value="InterPro"/>
</dbReference>
<keyword evidence="4" id="KW-0408">Iron</keyword>
<organism evidence="8 9">
    <name type="scientific">Syntrophotalea acetylenivorans</name>
    <dbReference type="NCBI Taxonomy" id="1842532"/>
    <lineage>
        <taxon>Bacteria</taxon>
        <taxon>Pseudomonadati</taxon>
        <taxon>Thermodesulfobacteriota</taxon>
        <taxon>Desulfuromonadia</taxon>
        <taxon>Desulfuromonadales</taxon>
        <taxon>Syntrophotaleaceae</taxon>
        <taxon>Syntrophotalea</taxon>
    </lineage>
</organism>
<evidence type="ECO:0000313" key="9">
    <source>
        <dbReference type="Proteomes" id="UP000182517"/>
    </source>
</evidence>
<dbReference type="CDD" id="cd01335">
    <property type="entry name" value="Radical_SAM"/>
    <property type="match status" value="1"/>
</dbReference>
<dbReference type="InterPro" id="IPR058240">
    <property type="entry name" value="rSAM_sf"/>
</dbReference>
<feature type="domain" description="Radical SAM core" evidence="7">
    <location>
        <begin position="172"/>
        <end position="409"/>
    </location>
</feature>
<dbReference type="InterPro" id="IPR036724">
    <property type="entry name" value="Cobalamin-bd_sf"/>
</dbReference>
<dbReference type="Pfam" id="PF13311">
    <property type="entry name" value="DUF4080"/>
    <property type="match status" value="1"/>
</dbReference>
<dbReference type="SUPFAM" id="SSF102114">
    <property type="entry name" value="Radical SAM enzymes"/>
    <property type="match status" value="1"/>
</dbReference>
<proteinExistence type="predicted"/>
<sequence>MRIVLTTLHSKYIHASLALPLLGAYCQDICNDLRIREFTVHEPKEQVLGSLLAEEPEVIAFSVYLWNRRQTLELADALVTARPNLRIVLGGPEVSFEGPELLETHFGISALIRGEGELPLHGLLEAWQQGLAPTQVPRLTWRDGDRICENPDGPLLTDLDAIPSPLQLGLMDLGRGFVYLETSRGCPYRCAFCMSALDQRVRSYSMARIEQDLKLLMDRRVAKVKLVDRTFNYDPKRARRIFAFILQHNHSSHFHFEIGGHLLDEKTLELLATVPKDTFQFEIGVQSTLPETLRTIDRPAALELLEQNVRRLRQMGNIHLHLDLIAGLPGEDYGDFLASIDRVAALRPHHLQLEPVKLLPGAPLRHDAARHGISFDPHPPYSVLATQDLSFTELERLQGIGRLLDLTINTDRGHHFLTALSEACGSLSSGLEQLESFWRRQGLFRRPLSQRDLFNQLWTFVNASFTGQLRARLGECLGWDLAISERIPQEKAPDYLDTTLTDSDRLRVRAKMQRIVAALKGRGIKVQHLAARLHHQPQLPEGRLVLFLYLTRPGRPFQIRQLLL</sequence>
<evidence type="ECO:0000313" key="8">
    <source>
        <dbReference type="EMBL" id="APG29114.1"/>
    </source>
</evidence>
<dbReference type="SUPFAM" id="SSF52242">
    <property type="entry name" value="Cobalamin (vitamin B12)-binding domain"/>
    <property type="match status" value="1"/>
</dbReference>
<dbReference type="PROSITE" id="PS51918">
    <property type="entry name" value="RADICAL_SAM"/>
    <property type="match status" value="1"/>
</dbReference>
<dbReference type="RefSeq" id="WP_072285141.1">
    <property type="nucleotide sequence ID" value="NZ_CP015519.1"/>
</dbReference>
<dbReference type="SFLD" id="SFLDS00029">
    <property type="entry name" value="Radical_SAM"/>
    <property type="match status" value="1"/>
</dbReference>
<dbReference type="PANTHER" id="PTHR43409:SF16">
    <property type="entry name" value="SLR0320 PROTEIN"/>
    <property type="match status" value="1"/>
</dbReference>
<protein>
    <submittedName>
        <fullName evidence="8">B12-binding domain-containing radical SAM protein</fullName>
    </submittedName>
</protein>
<dbReference type="InterPro" id="IPR007197">
    <property type="entry name" value="rSAM"/>
</dbReference>
<dbReference type="InterPro" id="IPR034466">
    <property type="entry name" value="Methyltransferase_Class_B"/>
</dbReference>
<name>A0A1L3GT31_9BACT</name>
<dbReference type="InterPro" id="IPR006638">
    <property type="entry name" value="Elp3/MiaA/NifB-like_rSAM"/>
</dbReference>